<dbReference type="InterPro" id="IPR052558">
    <property type="entry name" value="Siderophore_Hydrolase_D"/>
</dbReference>
<evidence type="ECO:0000256" key="1">
    <source>
        <dbReference type="ARBA" id="ARBA00005622"/>
    </source>
</evidence>
<accession>A0A855EX36</accession>
<dbReference type="Gene3D" id="3.40.50.1820">
    <property type="entry name" value="alpha/beta hydrolase"/>
    <property type="match status" value="1"/>
</dbReference>
<dbReference type="InterPro" id="IPR029058">
    <property type="entry name" value="AB_hydrolase_fold"/>
</dbReference>
<organism evidence="3 4">
    <name type="scientific">Raoultella ornithinolytica</name>
    <name type="common">Klebsiella ornithinolytica</name>
    <dbReference type="NCBI Taxonomy" id="54291"/>
    <lineage>
        <taxon>Bacteria</taxon>
        <taxon>Pseudomonadati</taxon>
        <taxon>Pseudomonadota</taxon>
        <taxon>Gammaproteobacteria</taxon>
        <taxon>Enterobacterales</taxon>
        <taxon>Enterobacteriaceae</taxon>
        <taxon>Klebsiella/Raoultella group</taxon>
        <taxon>Raoultella</taxon>
    </lineage>
</organism>
<comment type="similarity">
    <text evidence="1">Belongs to the esterase D family.</text>
</comment>
<dbReference type="RefSeq" id="WP_015583965.1">
    <property type="nucleotide sequence ID" value="NZ_ABSBPM020000001.1"/>
</dbReference>
<evidence type="ECO:0000256" key="2">
    <source>
        <dbReference type="ARBA" id="ARBA00022801"/>
    </source>
</evidence>
<protein>
    <submittedName>
        <fullName evidence="3">Salmochelin siderophore protein IroE</fullName>
    </submittedName>
</protein>
<evidence type="ECO:0000313" key="3">
    <source>
        <dbReference type="EMBL" id="PIK82940.1"/>
    </source>
</evidence>
<dbReference type="PANTHER" id="PTHR40841">
    <property type="entry name" value="SIDEROPHORE TRIACETYLFUSARININE C ESTERASE"/>
    <property type="match status" value="1"/>
</dbReference>
<dbReference type="EMBL" id="NKYI01000025">
    <property type="protein sequence ID" value="PIK82940.1"/>
    <property type="molecule type" value="Genomic_DNA"/>
</dbReference>
<evidence type="ECO:0000313" key="4">
    <source>
        <dbReference type="Proteomes" id="UP000229713"/>
    </source>
</evidence>
<gene>
    <name evidence="3" type="ORF">CFY86_17630</name>
</gene>
<proteinExistence type="inferred from homology"/>
<reference evidence="3 4" key="1">
    <citation type="submission" date="2017-07" db="EMBL/GenBank/DDBJ databases">
        <title>Raoultella ornithinolytica strain HH3 draft genome.</title>
        <authorList>
            <person name="Duceppe M.-O."/>
            <person name="Huang H."/>
            <person name="Phipps-Todd B."/>
        </authorList>
    </citation>
    <scope>NUCLEOTIDE SEQUENCE [LARGE SCALE GENOMIC DNA]</scope>
    <source>
        <strain evidence="3 4">HH3</strain>
    </source>
</reference>
<dbReference type="Pfam" id="PF00756">
    <property type="entry name" value="Esterase"/>
    <property type="match status" value="1"/>
</dbReference>
<dbReference type="SUPFAM" id="SSF53474">
    <property type="entry name" value="alpha/beta-Hydrolases"/>
    <property type="match status" value="1"/>
</dbReference>
<comment type="caution">
    <text evidence="3">The sequence shown here is derived from an EMBL/GenBank/DDBJ whole genome shotgun (WGS) entry which is preliminary data.</text>
</comment>
<sequence>MLSCMALLYAGKSAAKPDMKPLGPNIADRGSAVYHFSVHQFDSADGKRHYRVWTGVPDTSPPPSGYPVLYMLDGNALMDRLSDELLKQLTQKTPPVIVAIGYQTPLPFDTRARAYDYTPAVQQGAGAVAVGHYTREGGGSATFRRLLEGRIAPTVEKNINIDPNKRGLWGHSFGGLFVLDSWLSSSFFHFYYAASPSLGRDNFALLTRMESLNKQEACHKQLYLLEGDDPSGSSAAAGAAGVLSRVRNTVSLLKEEGLAATYWHYPGLTHGPMFNASFRSALLHIATAGESGEQRCEHR</sequence>
<name>A0A855EX36_RAOOR</name>
<dbReference type="Proteomes" id="UP000229713">
    <property type="component" value="Unassembled WGS sequence"/>
</dbReference>
<dbReference type="InterPro" id="IPR000801">
    <property type="entry name" value="Esterase-like"/>
</dbReference>
<dbReference type="AlphaFoldDB" id="A0A855EX36"/>
<dbReference type="PANTHER" id="PTHR40841:SF2">
    <property type="entry name" value="SIDEROPHORE-DEGRADING ESTERASE (EUROFUNG)"/>
    <property type="match status" value="1"/>
</dbReference>
<keyword evidence="2" id="KW-0378">Hydrolase</keyword>
<dbReference type="GO" id="GO:0016788">
    <property type="term" value="F:hydrolase activity, acting on ester bonds"/>
    <property type="evidence" value="ECO:0007669"/>
    <property type="project" value="TreeGrafter"/>
</dbReference>